<protein>
    <submittedName>
        <fullName evidence="2 3">Uncharacterized protein</fullName>
    </submittedName>
</protein>
<evidence type="ECO:0000313" key="3">
    <source>
        <dbReference type="EnsemblMetazoa" id="ASIC006216-PA"/>
    </source>
</evidence>
<evidence type="ECO:0000313" key="2">
    <source>
        <dbReference type="EMBL" id="KFB38899.1"/>
    </source>
</evidence>
<evidence type="ECO:0000313" key="4">
    <source>
        <dbReference type="Proteomes" id="UP000030765"/>
    </source>
</evidence>
<feature type="region of interest" description="Disordered" evidence="1">
    <location>
        <begin position="45"/>
        <end position="72"/>
    </location>
</feature>
<dbReference type="EMBL" id="KE524974">
    <property type="protein sequence ID" value="KFB38899.1"/>
    <property type="molecule type" value="Genomic_DNA"/>
</dbReference>
<accession>A0A084VLQ5</accession>
<sequence>MATMCFTNQRPDAFVYILLHSEPSPRTSRARGTRLLSRHLGPFMTEQWNPRPGSSDFSGASFWGDAVATSEP</sequence>
<dbReference type="EnsemblMetazoa" id="ASIC006216-RA">
    <property type="protein sequence ID" value="ASIC006216-PA"/>
    <property type="gene ID" value="ASIC006216"/>
</dbReference>
<organism evidence="2">
    <name type="scientific">Anopheles sinensis</name>
    <name type="common">Mosquito</name>
    <dbReference type="NCBI Taxonomy" id="74873"/>
    <lineage>
        <taxon>Eukaryota</taxon>
        <taxon>Metazoa</taxon>
        <taxon>Ecdysozoa</taxon>
        <taxon>Arthropoda</taxon>
        <taxon>Hexapoda</taxon>
        <taxon>Insecta</taxon>
        <taxon>Pterygota</taxon>
        <taxon>Neoptera</taxon>
        <taxon>Endopterygota</taxon>
        <taxon>Diptera</taxon>
        <taxon>Nematocera</taxon>
        <taxon>Culicoidea</taxon>
        <taxon>Culicidae</taxon>
        <taxon>Anophelinae</taxon>
        <taxon>Anopheles</taxon>
    </lineage>
</organism>
<keyword evidence="4" id="KW-1185">Reference proteome</keyword>
<gene>
    <name evidence="2" type="ORF">ZHAS_00006216</name>
</gene>
<reference evidence="2 4" key="1">
    <citation type="journal article" date="2014" name="BMC Genomics">
        <title>Genome sequence of Anopheles sinensis provides insight into genetics basis of mosquito competence for malaria parasites.</title>
        <authorList>
            <person name="Zhou D."/>
            <person name="Zhang D."/>
            <person name="Ding G."/>
            <person name="Shi L."/>
            <person name="Hou Q."/>
            <person name="Ye Y."/>
            <person name="Xu Y."/>
            <person name="Zhou H."/>
            <person name="Xiong C."/>
            <person name="Li S."/>
            <person name="Yu J."/>
            <person name="Hong S."/>
            <person name="Yu X."/>
            <person name="Zou P."/>
            <person name="Chen C."/>
            <person name="Chang X."/>
            <person name="Wang W."/>
            <person name="Lv Y."/>
            <person name="Sun Y."/>
            <person name="Ma L."/>
            <person name="Shen B."/>
            <person name="Zhu C."/>
        </authorList>
    </citation>
    <scope>NUCLEOTIDE SEQUENCE [LARGE SCALE GENOMIC DNA]</scope>
</reference>
<dbReference type="AlphaFoldDB" id="A0A084VLQ5"/>
<dbReference type="EMBL" id="ATLV01014544">
    <property type="status" value="NOT_ANNOTATED_CDS"/>
    <property type="molecule type" value="Genomic_DNA"/>
</dbReference>
<evidence type="ECO:0000256" key="1">
    <source>
        <dbReference type="SAM" id="MobiDB-lite"/>
    </source>
</evidence>
<name>A0A084VLQ5_ANOSI</name>
<reference evidence="3" key="2">
    <citation type="submission" date="2020-05" db="UniProtKB">
        <authorList>
            <consortium name="EnsemblMetazoa"/>
        </authorList>
    </citation>
    <scope>IDENTIFICATION</scope>
</reference>
<dbReference type="VEuPathDB" id="VectorBase:ASIC006216"/>
<proteinExistence type="predicted"/>
<dbReference type="Proteomes" id="UP000030765">
    <property type="component" value="Unassembled WGS sequence"/>
</dbReference>